<evidence type="ECO:0000256" key="9">
    <source>
        <dbReference type="ARBA" id="ARBA00023065"/>
    </source>
</evidence>
<name>A0A343A4L2_9CUCU</name>
<keyword evidence="6 12" id="KW-0812">Transmembrane</keyword>
<sequence length="51" mass="6296">MPQMAPISWMSLYLFFSMLFFMSCILNFYIFMYMPKTTSSKKIKTSFNWKW</sequence>
<keyword evidence="5 12" id="KW-0138">CF(0)</keyword>
<evidence type="ECO:0000256" key="1">
    <source>
        <dbReference type="ARBA" id="ARBA00004304"/>
    </source>
</evidence>
<proteinExistence type="inferred from homology"/>
<evidence type="ECO:0000256" key="8">
    <source>
        <dbReference type="ARBA" id="ARBA00022989"/>
    </source>
</evidence>
<keyword evidence="4 12" id="KW-0813">Transport</keyword>
<dbReference type="EMBL" id="KX035170">
    <property type="protein sequence ID" value="AOY39490.1"/>
    <property type="molecule type" value="Genomic_DNA"/>
</dbReference>
<keyword evidence="8 13" id="KW-1133">Transmembrane helix</keyword>
<evidence type="ECO:0000256" key="10">
    <source>
        <dbReference type="ARBA" id="ARBA00023128"/>
    </source>
</evidence>
<dbReference type="GO" id="GO:0031966">
    <property type="term" value="C:mitochondrial membrane"/>
    <property type="evidence" value="ECO:0007669"/>
    <property type="project" value="UniProtKB-SubCell"/>
</dbReference>
<gene>
    <name evidence="14" type="primary">atp8</name>
</gene>
<evidence type="ECO:0000256" key="6">
    <source>
        <dbReference type="ARBA" id="ARBA00022692"/>
    </source>
</evidence>
<evidence type="ECO:0000256" key="13">
    <source>
        <dbReference type="SAM" id="Phobius"/>
    </source>
</evidence>
<keyword evidence="9 12" id="KW-0406">Ion transport</keyword>
<dbReference type="AlphaFoldDB" id="A0A343A4L2"/>
<keyword evidence="10 12" id="KW-0496">Mitochondrion</keyword>
<evidence type="ECO:0000256" key="7">
    <source>
        <dbReference type="ARBA" id="ARBA00022781"/>
    </source>
</evidence>
<protein>
    <recommendedName>
        <fullName evidence="12">ATP synthase complex subunit 8</fullName>
    </recommendedName>
</protein>
<comment type="subcellular location">
    <subcellularLocation>
        <location evidence="1 12">Mitochondrion membrane</location>
        <topology evidence="1 12">Single-pass membrane protein</topology>
    </subcellularLocation>
</comment>
<dbReference type="Pfam" id="PF00895">
    <property type="entry name" value="ATP-synt_8"/>
    <property type="match status" value="1"/>
</dbReference>
<comment type="similarity">
    <text evidence="2 12">Belongs to the ATPase protein 8 family.</text>
</comment>
<comment type="subunit">
    <text evidence="3">F-type ATPases have 2 components, CF(1) - the catalytic core - and CF(0) - the membrane proton channel.</text>
</comment>
<dbReference type="GO" id="GO:0015078">
    <property type="term" value="F:proton transmembrane transporter activity"/>
    <property type="evidence" value="ECO:0007669"/>
    <property type="project" value="InterPro"/>
</dbReference>
<keyword evidence="7 12" id="KW-0375">Hydrogen ion transport</keyword>
<keyword evidence="11 13" id="KW-0472">Membrane</keyword>
<evidence type="ECO:0000256" key="5">
    <source>
        <dbReference type="ARBA" id="ARBA00022547"/>
    </source>
</evidence>
<dbReference type="GO" id="GO:0045259">
    <property type="term" value="C:proton-transporting ATP synthase complex"/>
    <property type="evidence" value="ECO:0007669"/>
    <property type="project" value="UniProtKB-KW"/>
</dbReference>
<evidence type="ECO:0000256" key="4">
    <source>
        <dbReference type="ARBA" id="ARBA00022448"/>
    </source>
</evidence>
<evidence type="ECO:0000256" key="11">
    <source>
        <dbReference type="ARBA" id="ARBA00023136"/>
    </source>
</evidence>
<feature type="transmembrane region" description="Helical" evidence="13">
    <location>
        <begin position="12"/>
        <end position="34"/>
    </location>
</feature>
<evidence type="ECO:0000256" key="2">
    <source>
        <dbReference type="ARBA" id="ARBA00008892"/>
    </source>
</evidence>
<dbReference type="GO" id="GO:0015986">
    <property type="term" value="P:proton motive force-driven ATP synthesis"/>
    <property type="evidence" value="ECO:0007669"/>
    <property type="project" value="InterPro"/>
</dbReference>
<evidence type="ECO:0000313" key="14">
    <source>
        <dbReference type="EMBL" id="AOY39490.1"/>
    </source>
</evidence>
<dbReference type="InterPro" id="IPR001421">
    <property type="entry name" value="ATP8_metazoa"/>
</dbReference>
<accession>A0A343A4L2</accession>
<evidence type="ECO:0000256" key="3">
    <source>
        <dbReference type="ARBA" id="ARBA00011291"/>
    </source>
</evidence>
<evidence type="ECO:0000256" key="12">
    <source>
        <dbReference type="RuleBase" id="RU003661"/>
    </source>
</evidence>
<organism evidence="14">
    <name type="scientific">Scolytinae sp. BMNH 1039965</name>
    <dbReference type="NCBI Taxonomy" id="1903771"/>
    <lineage>
        <taxon>Eukaryota</taxon>
        <taxon>Metazoa</taxon>
        <taxon>Ecdysozoa</taxon>
        <taxon>Arthropoda</taxon>
        <taxon>Hexapoda</taxon>
        <taxon>Insecta</taxon>
        <taxon>Pterygota</taxon>
        <taxon>Neoptera</taxon>
        <taxon>Endopterygota</taxon>
        <taxon>Coleoptera</taxon>
        <taxon>Polyphaga</taxon>
        <taxon>Cucujiformia</taxon>
        <taxon>Curculionidae</taxon>
        <taxon>Scolytinae</taxon>
    </lineage>
</organism>
<reference evidence="14" key="1">
    <citation type="submission" date="2016-04" db="EMBL/GenBank/DDBJ databases">
        <title>Mitochondria of Scolytid beetles.</title>
        <authorList>
            <person name="Miller K."/>
            <person name="Linard B."/>
            <person name="Vogler A.P."/>
        </authorList>
    </citation>
    <scope>NUCLEOTIDE SEQUENCE</scope>
</reference>
<geneLocation type="mitochondrion" evidence="14"/>